<dbReference type="FunFam" id="2.40.50.100:FF:000003">
    <property type="entry name" value="Acetyl-CoA carboxylase biotin carboxyl carrier protein"/>
    <property type="match status" value="1"/>
</dbReference>
<dbReference type="Gene3D" id="3.30.470.20">
    <property type="entry name" value="ATP-grasp fold, B domain"/>
    <property type="match status" value="1"/>
</dbReference>
<evidence type="ECO:0000313" key="22">
    <source>
        <dbReference type="Proteomes" id="UP000318483"/>
    </source>
</evidence>
<dbReference type="NCBIfam" id="NF006367">
    <property type="entry name" value="PRK08591.1"/>
    <property type="match status" value="1"/>
</dbReference>
<dbReference type="SUPFAM" id="SSF51246">
    <property type="entry name" value="Rudiment single hybrid motif"/>
    <property type="match status" value="1"/>
</dbReference>
<organism evidence="21 22">
    <name type="scientific">Qingshengfaniella alkalisoli</name>
    <dbReference type="NCBI Taxonomy" id="2599296"/>
    <lineage>
        <taxon>Bacteria</taxon>
        <taxon>Pseudomonadati</taxon>
        <taxon>Pseudomonadota</taxon>
        <taxon>Alphaproteobacteria</taxon>
        <taxon>Rhodobacterales</taxon>
        <taxon>Paracoccaceae</taxon>
        <taxon>Qingshengfaniella</taxon>
    </lineage>
</organism>
<dbReference type="InterPro" id="IPR011054">
    <property type="entry name" value="Rudment_hybrid_motif"/>
</dbReference>
<evidence type="ECO:0000256" key="12">
    <source>
        <dbReference type="ARBA" id="ARBA00023098"/>
    </source>
</evidence>
<evidence type="ECO:0000256" key="14">
    <source>
        <dbReference type="ARBA" id="ARBA00023267"/>
    </source>
</evidence>
<evidence type="ECO:0000256" key="8">
    <source>
        <dbReference type="ARBA" id="ARBA00022840"/>
    </source>
</evidence>
<evidence type="ECO:0000256" key="13">
    <source>
        <dbReference type="ARBA" id="ARBA00023211"/>
    </source>
</evidence>
<feature type="domain" description="Biotin carboxylation" evidence="20">
    <location>
        <begin position="1"/>
        <end position="448"/>
    </location>
</feature>
<dbReference type="InterPro" id="IPR005481">
    <property type="entry name" value="BC-like_N"/>
</dbReference>
<evidence type="ECO:0000256" key="5">
    <source>
        <dbReference type="ARBA" id="ARBA00022598"/>
    </source>
</evidence>
<dbReference type="UniPathway" id="UPA00655">
    <property type="reaction ID" value="UER00711"/>
</dbReference>
<evidence type="ECO:0000259" key="19">
    <source>
        <dbReference type="PROSITE" id="PS50975"/>
    </source>
</evidence>
<comment type="catalytic activity">
    <reaction evidence="16">
        <text>propanoyl-CoA + hydrogencarbonate + ATP = (S)-methylmalonyl-CoA + ADP + phosphate + H(+)</text>
        <dbReference type="Rhea" id="RHEA:23720"/>
        <dbReference type="ChEBI" id="CHEBI:15378"/>
        <dbReference type="ChEBI" id="CHEBI:17544"/>
        <dbReference type="ChEBI" id="CHEBI:30616"/>
        <dbReference type="ChEBI" id="CHEBI:43474"/>
        <dbReference type="ChEBI" id="CHEBI:57327"/>
        <dbReference type="ChEBI" id="CHEBI:57392"/>
        <dbReference type="ChEBI" id="CHEBI:456216"/>
        <dbReference type="EC" id="6.4.1.3"/>
    </reaction>
    <physiologicalReaction direction="left-to-right" evidence="16">
        <dbReference type="Rhea" id="RHEA:23721"/>
    </physiologicalReaction>
</comment>
<dbReference type="UniPathway" id="UPA00945">
    <property type="reaction ID" value="UER00908"/>
</dbReference>
<dbReference type="GO" id="GO:0016042">
    <property type="term" value="P:lipid catabolic process"/>
    <property type="evidence" value="ECO:0007669"/>
    <property type="project" value="UniProtKB-KW"/>
</dbReference>
<dbReference type="PROSITE" id="PS50979">
    <property type="entry name" value="BC"/>
    <property type="match status" value="1"/>
</dbReference>
<dbReference type="InterPro" id="IPR001882">
    <property type="entry name" value="Biotin_BS"/>
</dbReference>
<evidence type="ECO:0000256" key="15">
    <source>
        <dbReference type="ARBA" id="ARBA00033786"/>
    </source>
</evidence>
<accession>A0A5B8ITN2</accession>
<keyword evidence="14" id="KW-0092">Biotin</keyword>
<evidence type="ECO:0000256" key="10">
    <source>
        <dbReference type="ARBA" id="ARBA00022946"/>
    </source>
</evidence>
<dbReference type="GO" id="GO:0046872">
    <property type="term" value="F:metal ion binding"/>
    <property type="evidence" value="ECO:0007669"/>
    <property type="project" value="UniProtKB-KW"/>
</dbReference>
<dbReference type="SUPFAM" id="SSF56059">
    <property type="entry name" value="Glutathione synthetase ATP-binding domain-like"/>
    <property type="match status" value="1"/>
</dbReference>
<evidence type="ECO:0000259" key="18">
    <source>
        <dbReference type="PROSITE" id="PS50968"/>
    </source>
</evidence>
<dbReference type="GO" id="GO:2001295">
    <property type="term" value="P:malonyl-CoA biosynthetic process"/>
    <property type="evidence" value="ECO:0007669"/>
    <property type="project" value="UniProtKB-UniPathway"/>
</dbReference>
<dbReference type="InterPro" id="IPR016185">
    <property type="entry name" value="PreATP-grasp_dom_sf"/>
</dbReference>
<dbReference type="InterPro" id="IPR004549">
    <property type="entry name" value="Acetyl_CoA_COase_biotin_COase"/>
</dbReference>
<dbReference type="InterPro" id="IPR000089">
    <property type="entry name" value="Biotin_lipoyl"/>
</dbReference>
<keyword evidence="5 21" id="KW-0436">Ligase</keyword>
<dbReference type="KEGG" id="lit:FPZ52_08015"/>
<dbReference type="SUPFAM" id="SSF51230">
    <property type="entry name" value="Single hybrid motif"/>
    <property type="match status" value="1"/>
</dbReference>
<dbReference type="AlphaFoldDB" id="A0A5B8ITN2"/>
<evidence type="ECO:0000256" key="17">
    <source>
        <dbReference type="PROSITE-ProRule" id="PRU00409"/>
    </source>
</evidence>
<sequence length="662" mass="72386">MFKKILIANRGEIACRVIKTARRMGIATVAVYSEADRHALHVQMADEAVPIGPAPANQSYIVIENILQAVRRTGADAVHPGYGFLSENKRFAEALEREGVVFIGPSASAIEAMGDKITSKKLAAEAGVSTVPGYMGLIEDADEAVRIASDIGYPVMIKASAGGGGKGMRIAWTDAETRDGFQSSKNEAASSFGDDRIFIEKFITQPRHIEIQVLGDTHGNCIHLNERECSIQRRNQKVIEEAPSPFLDAETRDAMGAQAIALAQAVDYSSAGTVEFIVDAERNFYFLEMNTRLQVEHPVTELITDVDLVEHMIRVAAGERLALGQDDIAIKGWALECRLYAEDPYRNFLPSIGRLTRYRPPAEIDGRVRNDTGVYEGGEISMHYDPMIAKLCTWGDTRETAIAEMRGALDAFEVEGIGHNLPFLSAVMDHARFVSGDMTTAFIAEEFSDGFSGVDLGEDDMQRIAAACVAMHRVAEIRRSRISGRMDNHERRVGSDWVVTLQGRRYDCRADADRSGTSVQVDGAALRVEGHWTPGDRLAVLSVNAAPLVLKVDKISGGFGIRYRGASLNVHVRTPRHAELAALMPDKPPPDTSRMLLCPMPGLVVKLDVGVGDEVQEGQPLCTVEAMKMENMLRAERKGIVSRINVSAGDSLAVDDVIMEFE</sequence>
<dbReference type="FunFam" id="3.30.470.20:FF:000028">
    <property type="entry name" value="Methylcrotonoyl-CoA carboxylase subunit alpha, mitochondrial"/>
    <property type="match status" value="1"/>
</dbReference>
<dbReference type="Proteomes" id="UP000318483">
    <property type="component" value="Chromosome"/>
</dbReference>
<dbReference type="EMBL" id="CP042261">
    <property type="protein sequence ID" value="QDY69572.1"/>
    <property type="molecule type" value="Genomic_DNA"/>
</dbReference>
<keyword evidence="6" id="KW-0479">Metal-binding</keyword>
<keyword evidence="22" id="KW-1185">Reference proteome</keyword>
<keyword evidence="10" id="KW-0809">Transit peptide</keyword>
<dbReference type="PANTHER" id="PTHR18866:SF33">
    <property type="entry name" value="METHYLCROTONOYL-COA CARBOXYLASE SUBUNIT ALPHA, MITOCHONDRIAL-RELATED"/>
    <property type="match status" value="1"/>
</dbReference>
<dbReference type="OrthoDB" id="9763189at2"/>
<evidence type="ECO:0000256" key="3">
    <source>
        <dbReference type="ARBA" id="ARBA00013050"/>
    </source>
</evidence>
<keyword evidence="13" id="KW-0464">Manganese</keyword>
<evidence type="ECO:0000259" key="20">
    <source>
        <dbReference type="PROSITE" id="PS50979"/>
    </source>
</evidence>
<comment type="cofactor">
    <cofactor evidence="1">
        <name>biotin</name>
        <dbReference type="ChEBI" id="CHEBI:57586"/>
    </cofactor>
</comment>
<dbReference type="Pfam" id="PF00364">
    <property type="entry name" value="Biotin_lipoyl"/>
    <property type="match status" value="1"/>
</dbReference>
<evidence type="ECO:0000256" key="7">
    <source>
        <dbReference type="ARBA" id="ARBA00022741"/>
    </source>
</evidence>
<dbReference type="FunFam" id="3.30.1490.20:FF:000003">
    <property type="entry name" value="acetyl-CoA carboxylase isoform X1"/>
    <property type="match status" value="1"/>
</dbReference>
<dbReference type="InterPro" id="IPR050856">
    <property type="entry name" value="Biotin_carboxylase_complex"/>
</dbReference>
<dbReference type="FunFam" id="3.40.50.20:FF:000010">
    <property type="entry name" value="Propionyl-CoA carboxylase subunit alpha"/>
    <property type="match status" value="1"/>
</dbReference>
<dbReference type="Pfam" id="PF18140">
    <property type="entry name" value="PCC_BT"/>
    <property type="match status" value="1"/>
</dbReference>
<feature type="domain" description="ATP-grasp" evidence="19">
    <location>
        <begin position="120"/>
        <end position="317"/>
    </location>
</feature>
<keyword evidence="8 17" id="KW-0067">ATP-binding</keyword>
<evidence type="ECO:0000256" key="16">
    <source>
        <dbReference type="ARBA" id="ARBA00049495"/>
    </source>
</evidence>
<dbReference type="GO" id="GO:0004658">
    <property type="term" value="F:propionyl-CoA carboxylase activity"/>
    <property type="evidence" value="ECO:0007669"/>
    <property type="project" value="UniProtKB-EC"/>
</dbReference>
<dbReference type="RefSeq" id="WP_146364950.1">
    <property type="nucleotide sequence ID" value="NZ_CP042261.1"/>
</dbReference>
<dbReference type="Pfam" id="PF02785">
    <property type="entry name" value="Biotin_carb_C"/>
    <property type="match status" value="1"/>
</dbReference>
<reference evidence="21 22" key="1">
    <citation type="submission" date="2019-07" db="EMBL/GenBank/DDBJ databases">
        <title>Litoreibacter alkalisoli sp. nov., isolated from saline-alkaline soil.</title>
        <authorList>
            <person name="Wang S."/>
            <person name="Xu L."/>
            <person name="Xing Y.-T."/>
            <person name="Sun J.-Q."/>
        </authorList>
    </citation>
    <scope>NUCLEOTIDE SEQUENCE [LARGE SCALE GENOMIC DNA]</scope>
    <source>
        <strain evidence="21 22">LN3S51</strain>
    </source>
</reference>
<dbReference type="PROSITE" id="PS00188">
    <property type="entry name" value="BIOTIN"/>
    <property type="match status" value="1"/>
</dbReference>
<name>A0A5B8ITN2_9RHOB</name>
<dbReference type="PROSITE" id="PS00867">
    <property type="entry name" value="CPSASE_2"/>
    <property type="match status" value="1"/>
</dbReference>
<evidence type="ECO:0000256" key="4">
    <source>
        <dbReference type="ARBA" id="ARBA00017242"/>
    </source>
</evidence>
<dbReference type="InterPro" id="IPR041265">
    <property type="entry name" value="PCC_BT"/>
</dbReference>
<dbReference type="Gene3D" id="2.40.50.100">
    <property type="match status" value="1"/>
</dbReference>
<evidence type="ECO:0000256" key="1">
    <source>
        <dbReference type="ARBA" id="ARBA00001953"/>
    </source>
</evidence>
<dbReference type="Pfam" id="PF00289">
    <property type="entry name" value="Biotin_carb_N"/>
    <property type="match status" value="1"/>
</dbReference>
<dbReference type="Gene3D" id="3.30.700.30">
    <property type="match status" value="1"/>
</dbReference>
<dbReference type="EC" id="6.4.1.3" evidence="3"/>
<evidence type="ECO:0000313" key="21">
    <source>
        <dbReference type="EMBL" id="QDY69572.1"/>
    </source>
</evidence>
<evidence type="ECO:0000256" key="9">
    <source>
        <dbReference type="ARBA" id="ARBA00022842"/>
    </source>
</evidence>
<dbReference type="PROSITE" id="PS50975">
    <property type="entry name" value="ATP_GRASP"/>
    <property type="match status" value="1"/>
</dbReference>
<dbReference type="Pfam" id="PF02786">
    <property type="entry name" value="CPSase_L_D2"/>
    <property type="match status" value="1"/>
</dbReference>
<dbReference type="GO" id="GO:0005524">
    <property type="term" value="F:ATP binding"/>
    <property type="evidence" value="ECO:0007669"/>
    <property type="project" value="UniProtKB-UniRule"/>
</dbReference>
<dbReference type="SUPFAM" id="SSF52440">
    <property type="entry name" value="PreATP-grasp domain"/>
    <property type="match status" value="1"/>
</dbReference>
<dbReference type="InterPro" id="IPR005482">
    <property type="entry name" value="Biotin_COase_C"/>
</dbReference>
<dbReference type="InterPro" id="IPR005479">
    <property type="entry name" value="CPAse_ATP-bd"/>
</dbReference>
<dbReference type="PANTHER" id="PTHR18866">
    <property type="entry name" value="CARBOXYLASE:PYRUVATE/ACETYL-COA/PROPIONYL-COA CARBOXYLASE"/>
    <property type="match status" value="1"/>
</dbReference>
<evidence type="ECO:0000256" key="11">
    <source>
        <dbReference type="ARBA" id="ARBA00022963"/>
    </source>
</evidence>
<proteinExistence type="predicted"/>
<keyword evidence="7 17" id="KW-0547">Nucleotide-binding</keyword>
<keyword evidence="9" id="KW-0460">Magnesium</keyword>
<dbReference type="SMART" id="SM00878">
    <property type="entry name" value="Biotin_carb_C"/>
    <property type="match status" value="1"/>
</dbReference>
<dbReference type="CDD" id="cd06850">
    <property type="entry name" value="biotinyl_domain"/>
    <property type="match status" value="1"/>
</dbReference>
<dbReference type="PROSITE" id="PS50968">
    <property type="entry name" value="BIOTINYL_LIPOYL"/>
    <property type="match status" value="1"/>
</dbReference>
<feature type="domain" description="Lipoyl-binding" evidence="18">
    <location>
        <begin position="583"/>
        <end position="662"/>
    </location>
</feature>
<gene>
    <name evidence="21" type="primary">accC</name>
    <name evidence="21" type="ORF">FPZ52_08015</name>
</gene>
<dbReference type="NCBIfam" id="TIGR00514">
    <property type="entry name" value="accC"/>
    <property type="match status" value="1"/>
</dbReference>
<evidence type="ECO:0000256" key="2">
    <source>
        <dbReference type="ARBA" id="ARBA00005060"/>
    </source>
</evidence>
<evidence type="ECO:0000256" key="6">
    <source>
        <dbReference type="ARBA" id="ARBA00022723"/>
    </source>
</evidence>
<dbReference type="InterPro" id="IPR011761">
    <property type="entry name" value="ATP-grasp"/>
</dbReference>
<keyword evidence="12" id="KW-0443">Lipid metabolism</keyword>
<dbReference type="InterPro" id="IPR011764">
    <property type="entry name" value="Biotin_carboxylation_dom"/>
</dbReference>
<dbReference type="InterPro" id="IPR011053">
    <property type="entry name" value="Single_hybrid_motif"/>
</dbReference>
<dbReference type="PROSITE" id="PS00866">
    <property type="entry name" value="CPSASE_1"/>
    <property type="match status" value="1"/>
</dbReference>
<keyword evidence="11" id="KW-0442">Lipid degradation</keyword>
<protein>
    <recommendedName>
        <fullName evidence="4">Biotin carboxylase</fullName>
        <ecNumber evidence="3">6.4.1.3</ecNumber>
    </recommendedName>
    <alternativeName>
        <fullName evidence="15">Acetyl-coenzyme A carboxylase biotin carboxylase subunit A</fullName>
    </alternativeName>
</protein>
<comment type="pathway">
    <text evidence="2">Metabolic intermediate metabolism; propanoyl-CoA degradation; succinyl-CoA from propanoyl-CoA: step 1/3.</text>
</comment>